<evidence type="ECO:0000256" key="1">
    <source>
        <dbReference type="SAM" id="MobiDB-lite"/>
    </source>
</evidence>
<evidence type="ECO:0000313" key="3">
    <source>
        <dbReference type="Proteomes" id="UP000187085"/>
    </source>
</evidence>
<dbReference type="STRING" id="554083.BKD30_00555"/>
<dbReference type="EMBL" id="MRDE01000005">
    <property type="protein sequence ID" value="OMH29367.1"/>
    <property type="molecule type" value="Genomic_DNA"/>
</dbReference>
<name>A0A1R1LP90_9MICC</name>
<evidence type="ECO:0000313" key="2">
    <source>
        <dbReference type="EMBL" id="OMH29367.1"/>
    </source>
</evidence>
<dbReference type="Proteomes" id="UP000187085">
    <property type="component" value="Unassembled WGS sequence"/>
</dbReference>
<reference evidence="2 3" key="1">
    <citation type="submission" date="2016-12" db="EMBL/GenBank/DDBJ databases">
        <title>Draft genome of Tersicoccus phoenicis 1P05MA.</title>
        <authorList>
            <person name="Nakajima Y."/>
            <person name="Yoshizawa S."/>
            <person name="Nakamura K."/>
            <person name="Ogura Y."/>
            <person name="Hayashi T."/>
            <person name="Kogure K."/>
        </authorList>
    </citation>
    <scope>NUCLEOTIDE SEQUENCE [LARGE SCALE GENOMIC DNA]</scope>
    <source>
        <strain evidence="2 3">1p05MA</strain>
    </source>
</reference>
<proteinExistence type="predicted"/>
<dbReference type="AlphaFoldDB" id="A0A1R1LP90"/>
<protein>
    <submittedName>
        <fullName evidence="2">Cytochrome</fullName>
    </submittedName>
</protein>
<accession>A0A1R1LP90</accession>
<feature type="region of interest" description="Disordered" evidence="1">
    <location>
        <begin position="253"/>
        <end position="284"/>
    </location>
</feature>
<organism evidence="2 3">
    <name type="scientific">Tersicoccus phoenicis</name>
    <dbReference type="NCBI Taxonomy" id="554083"/>
    <lineage>
        <taxon>Bacteria</taxon>
        <taxon>Bacillati</taxon>
        <taxon>Actinomycetota</taxon>
        <taxon>Actinomycetes</taxon>
        <taxon>Micrococcales</taxon>
        <taxon>Micrococcaceae</taxon>
        <taxon>Tersicoccus</taxon>
    </lineage>
</organism>
<keyword evidence="3" id="KW-1185">Reference proteome</keyword>
<comment type="caution">
    <text evidence="2">The sequence shown here is derived from an EMBL/GenBank/DDBJ whole genome shotgun (WGS) entry which is preliminary data.</text>
</comment>
<sequence>MPSITTVIAQQAVDLTGWSGYMAANHLASHPALLGAANDPGQLRSLVREAASAAEQYRNTAAERGDRVHFYCEQIALQAMGRDHRAREAREDLAQHGEHQFADRFDEWWSAYGVEPLAAEATVWNHDVGYAGTLDLIARIGGRVCLIDFKTRGTDRDGFVKALDEKVVMQLTAGMKAQEWLVDAEAGTWESFPFGANPLLLPVAIGQTEVRPMRARDDVLAHHWYKFCSLRRVWETTADATAAGRALLPIAPPPAGGTVAGERRRPSGATAVSALAGSGPGTGS</sequence>
<gene>
    <name evidence="2" type="ORF">BKD30_00555</name>
</gene>